<evidence type="ECO:0000313" key="15">
    <source>
        <dbReference type="Proteomes" id="UP000199701"/>
    </source>
</evidence>
<feature type="binding site" evidence="12">
    <location>
        <begin position="22"/>
        <end position="23"/>
    </location>
    <ligand>
        <name>phosphoenolpyruvate</name>
        <dbReference type="ChEBI" id="CHEBI:58702"/>
    </ligand>
</feature>
<comment type="similarity">
    <text evidence="10 12">Belongs to the EPSP synthase family. MurA subfamily.</text>
</comment>
<evidence type="ECO:0000256" key="7">
    <source>
        <dbReference type="ARBA" id="ARBA00022984"/>
    </source>
</evidence>
<sequence>MDGIIIKGGSKLQGEISIQGSKNTVLPIMAASILNSGITVLSNCPRISDVWDMVDLLKDIGCVIDFEENTLIINSKDVYKTEIDNALAEKIRASVVLLGPLLARFGHAKMSRPGGCNIGSRPINFHLDAFKKMNATCDETDNKVYVKSAKLTGASISLACSSVGATENIILAAVLAEGITEIHNAATEPEVVELCQFLVGMGSKIMGIGTDNLKITGVKCLQDIEYRIKPDRIVMGTYLCACMSAGGEITLKNCSLSDGVGYIDVICGMGAMLRCENDSIVIKSDGRIQAMNYIQTSPYPAFPTDMQSIVMSVLSKADGTSIIEETIFNKRLELALQLNKMGAIVEVKDNRAIITGVDYMKGTTVNAKDLRGGAALVIAGLGAEGITTIEDSFYIRRGYVDICSDLKKLGADIKWEKTNQEKEKGTQK</sequence>
<gene>
    <name evidence="12" type="primary">murA</name>
    <name evidence="14" type="ORF">SAMN05421659_102123</name>
</gene>
<keyword evidence="9 12" id="KW-0961">Cell wall biogenesis/degradation</keyword>
<keyword evidence="8 12" id="KW-0131">Cell cycle</keyword>
<dbReference type="GO" id="GO:0008360">
    <property type="term" value="P:regulation of cell shape"/>
    <property type="evidence" value="ECO:0007669"/>
    <property type="project" value="UniProtKB-KW"/>
</dbReference>
<dbReference type="STRING" id="99656.SAMN05421659_102123"/>
<evidence type="ECO:0000256" key="10">
    <source>
        <dbReference type="ARBA" id="ARBA00038367"/>
    </source>
</evidence>
<dbReference type="GO" id="GO:0019277">
    <property type="term" value="P:UDP-N-acetylgalactosamine biosynthetic process"/>
    <property type="evidence" value="ECO:0007669"/>
    <property type="project" value="InterPro"/>
</dbReference>
<dbReference type="InterPro" id="IPR050068">
    <property type="entry name" value="MurA_subfamily"/>
</dbReference>
<dbReference type="Pfam" id="PF00275">
    <property type="entry name" value="EPSP_synthase"/>
    <property type="match status" value="1"/>
</dbReference>
<evidence type="ECO:0000256" key="12">
    <source>
        <dbReference type="HAMAP-Rule" id="MF_00111"/>
    </source>
</evidence>
<evidence type="ECO:0000256" key="3">
    <source>
        <dbReference type="ARBA" id="ARBA00022490"/>
    </source>
</evidence>
<protein>
    <recommendedName>
        <fullName evidence="12">UDP-N-acetylglucosamine 1-carboxyvinyltransferase</fullName>
        <ecNumber evidence="12">2.5.1.7</ecNumber>
    </recommendedName>
    <alternativeName>
        <fullName evidence="12">Enoylpyruvate transferase</fullName>
    </alternativeName>
    <alternativeName>
        <fullName evidence="12">UDP-N-acetylglucosamine enolpyruvyl transferase</fullName>
        <shortName evidence="12">EPT</shortName>
    </alternativeName>
</protein>
<accession>A0A1I0MUE4</accession>
<feature type="modified residue" description="2-(S-cysteinyl)pyruvic acid O-phosphothioketal" evidence="12">
    <location>
        <position position="116"/>
    </location>
</feature>
<dbReference type="InterPro" id="IPR013792">
    <property type="entry name" value="RNA3'P_cycl/enolpyr_Trfase_a/b"/>
</dbReference>
<feature type="binding site" evidence="12">
    <location>
        <position position="92"/>
    </location>
    <ligand>
        <name>UDP-N-acetyl-alpha-D-glucosamine</name>
        <dbReference type="ChEBI" id="CHEBI:57705"/>
    </ligand>
</feature>
<dbReference type="InterPro" id="IPR036968">
    <property type="entry name" value="Enolpyruvate_Tfrase_sf"/>
</dbReference>
<dbReference type="SUPFAM" id="SSF55205">
    <property type="entry name" value="EPT/RTPC-like"/>
    <property type="match status" value="1"/>
</dbReference>
<name>A0A1I0MUE4_9FIRM</name>
<evidence type="ECO:0000259" key="13">
    <source>
        <dbReference type="Pfam" id="PF00275"/>
    </source>
</evidence>
<feature type="domain" description="Enolpyruvate transferase" evidence="13">
    <location>
        <begin position="7"/>
        <end position="404"/>
    </location>
</feature>
<evidence type="ECO:0000256" key="8">
    <source>
        <dbReference type="ARBA" id="ARBA00023306"/>
    </source>
</evidence>
<evidence type="ECO:0000256" key="1">
    <source>
        <dbReference type="ARBA" id="ARBA00004496"/>
    </source>
</evidence>
<comment type="function">
    <text evidence="12">Cell wall formation. Adds enolpyruvyl to UDP-N-acetylglucosamine.</text>
</comment>
<comment type="caution">
    <text evidence="12">Lacks conserved residue(s) required for the propagation of feature annotation.</text>
</comment>
<dbReference type="CDD" id="cd01555">
    <property type="entry name" value="UdpNAET"/>
    <property type="match status" value="1"/>
</dbReference>
<dbReference type="RefSeq" id="WP_170841270.1">
    <property type="nucleotide sequence ID" value="NZ_FOJI01000002.1"/>
</dbReference>
<dbReference type="InterPro" id="IPR005750">
    <property type="entry name" value="UDP_GlcNAc_COvinyl_MurA"/>
</dbReference>
<keyword evidence="15" id="KW-1185">Reference proteome</keyword>
<comment type="pathway">
    <text evidence="2 12">Cell wall biogenesis; peptidoglycan biosynthesis.</text>
</comment>
<evidence type="ECO:0000256" key="6">
    <source>
        <dbReference type="ARBA" id="ARBA00022960"/>
    </source>
</evidence>
<feature type="active site" description="Proton donor" evidence="12">
    <location>
        <position position="116"/>
    </location>
</feature>
<dbReference type="InterPro" id="IPR001986">
    <property type="entry name" value="Enolpyruvate_Tfrase_dom"/>
</dbReference>
<keyword evidence="4 12" id="KW-0132">Cell division</keyword>
<dbReference type="GO" id="GO:0009252">
    <property type="term" value="P:peptidoglycan biosynthetic process"/>
    <property type="evidence" value="ECO:0007669"/>
    <property type="project" value="UniProtKB-UniRule"/>
</dbReference>
<dbReference type="EMBL" id="FOJI01000002">
    <property type="protein sequence ID" value="SEV91787.1"/>
    <property type="molecule type" value="Genomic_DNA"/>
</dbReference>
<evidence type="ECO:0000256" key="9">
    <source>
        <dbReference type="ARBA" id="ARBA00023316"/>
    </source>
</evidence>
<dbReference type="GO" id="GO:0008760">
    <property type="term" value="F:UDP-N-acetylglucosamine 1-carboxyvinyltransferase activity"/>
    <property type="evidence" value="ECO:0007669"/>
    <property type="project" value="UniProtKB-UniRule"/>
</dbReference>
<keyword evidence="3 12" id="KW-0963">Cytoplasm</keyword>
<dbReference type="HAMAP" id="MF_00111">
    <property type="entry name" value="MurA"/>
    <property type="match status" value="1"/>
</dbReference>
<organism evidence="14 15">
    <name type="scientific">[Clostridium] fimetarium</name>
    <dbReference type="NCBI Taxonomy" id="99656"/>
    <lineage>
        <taxon>Bacteria</taxon>
        <taxon>Bacillati</taxon>
        <taxon>Bacillota</taxon>
        <taxon>Clostridia</taxon>
        <taxon>Lachnospirales</taxon>
        <taxon>Lachnospiraceae</taxon>
    </lineage>
</organism>
<reference evidence="14 15" key="1">
    <citation type="submission" date="2016-10" db="EMBL/GenBank/DDBJ databases">
        <authorList>
            <person name="de Groot N.N."/>
        </authorList>
    </citation>
    <scope>NUCLEOTIDE SEQUENCE [LARGE SCALE GENOMIC DNA]</scope>
    <source>
        <strain evidence="14 15">DSM 9179</strain>
    </source>
</reference>
<dbReference type="EC" id="2.5.1.7" evidence="12"/>
<dbReference type="PANTHER" id="PTHR43783:SF1">
    <property type="entry name" value="UDP-N-ACETYLGLUCOSAMINE 1-CARBOXYVINYLTRANSFERASE"/>
    <property type="match status" value="1"/>
</dbReference>
<feature type="binding site" evidence="12">
    <location>
        <position position="305"/>
    </location>
    <ligand>
        <name>UDP-N-acetyl-alpha-D-glucosamine</name>
        <dbReference type="ChEBI" id="CHEBI:57705"/>
    </ligand>
</feature>
<keyword evidence="6 12" id="KW-0133">Cell shape</keyword>
<dbReference type="UniPathway" id="UPA00219"/>
<dbReference type="NCBIfam" id="TIGR01072">
    <property type="entry name" value="murA"/>
    <property type="match status" value="1"/>
</dbReference>
<evidence type="ECO:0000256" key="4">
    <source>
        <dbReference type="ARBA" id="ARBA00022618"/>
    </source>
</evidence>
<dbReference type="AlphaFoldDB" id="A0A1I0MUE4"/>
<comment type="subcellular location">
    <subcellularLocation>
        <location evidence="1 12">Cytoplasm</location>
    </subcellularLocation>
</comment>
<dbReference type="Gene3D" id="3.65.10.10">
    <property type="entry name" value="Enolpyruvate transferase domain"/>
    <property type="match status" value="2"/>
</dbReference>
<dbReference type="GO" id="GO:0071555">
    <property type="term" value="P:cell wall organization"/>
    <property type="evidence" value="ECO:0007669"/>
    <property type="project" value="UniProtKB-KW"/>
</dbReference>
<dbReference type="GO" id="GO:0051301">
    <property type="term" value="P:cell division"/>
    <property type="evidence" value="ECO:0007669"/>
    <property type="project" value="UniProtKB-KW"/>
</dbReference>
<dbReference type="PANTHER" id="PTHR43783">
    <property type="entry name" value="UDP-N-ACETYLGLUCOSAMINE 1-CARBOXYVINYLTRANSFERASE"/>
    <property type="match status" value="1"/>
</dbReference>
<evidence type="ECO:0000256" key="5">
    <source>
        <dbReference type="ARBA" id="ARBA00022679"/>
    </source>
</evidence>
<evidence type="ECO:0000256" key="11">
    <source>
        <dbReference type="ARBA" id="ARBA00047527"/>
    </source>
</evidence>
<keyword evidence="5 12" id="KW-0808">Transferase</keyword>
<dbReference type="GO" id="GO:0005737">
    <property type="term" value="C:cytoplasm"/>
    <property type="evidence" value="ECO:0007669"/>
    <property type="project" value="UniProtKB-SubCell"/>
</dbReference>
<dbReference type="Proteomes" id="UP000199701">
    <property type="component" value="Unassembled WGS sequence"/>
</dbReference>
<comment type="catalytic activity">
    <reaction evidence="11 12">
        <text>phosphoenolpyruvate + UDP-N-acetyl-alpha-D-glucosamine = UDP-N-acetyl-3-O-(1-carboxyvinyl)-alpha-D-glucosamine + phosphate</text>
        <dbReference type="Rhea" id="RHEA:18681"/>
        <dbReference type="ChEBI" id="CHEBI:43474"/>
        <dbReference type="ChEBI" id="CHEBI:57705"/>
        <dbReference type="ChEBI" id="CHEBI:58702"/>
        <dbReference type="ChEBI" id="CHEBI:68483"/>
        <dbReference type="EC" id="2.5.1.7"/>
    </reaction>
</comment>
<evidence type="ECO:0000256" key="2">
    <source>
        <dbReference type="ARBA" id="ARBA00004752"/>
    </source>
</evidence>
<proteinExistence type="inferred from homology"/>
<keyword evidence="12" id="KW-0670">Pyruvate</keyword>
<keyword evidence="7 12" id="KW-0573">Peptidoglycan synthesis</keyword>
<feature type="binding site" evidence="12">
    <location>
        <position position="327"/>
    </location>
    <ligand>
        <name>UDP-N-acetyl-alpha-D-glucosamine</name>
        <dbReference type="ChEBI" id="CHEBI:57705"/>
    </ligand>
</feature>
<evidence type="ECO:0000313" key="14">
    <source>
        <dbReference type="EMBL" id="SEV91787.1"/>
    </source>
</evidence>
<dbReference type="NCBIfam" id="NF006873">
    <property type="entry name" value="PRK09369.1"/>
    <property type="match status" value="1"/>
</dbReference>